<dbReference type="Pfam" id="PF14026">
    <property type="entry name" value="SCO4226-like"/>
    <property type="match status" value="1"/>
</dbReference>
<comment type="caution">
    <text evidence="1">The sequence shown here is derived from an EMBL/GenBank/DDBJ whole genome shotgun (WGS) entry which is preliminary data.</text>
</comment>
<name>A0A426QID7_9GAMM</name>
<proteinExistence type="predicted"/>
<organism evidence="1 2">
    <name type="scientific">Thiohalobacter thiocyanaticus</name>
    <dbReference type="NCBI Taxonomy" id="585455"/>
    <lineage>
        <taxon>Bacteria</taxon>
        <taxon>Pseudomonadati</taxon>
        <taxon>Pseudomonadota</taxon>
        <taxon>Gammaproteobacteria</taxon>
        <taxon>Thiohalobacterales</taxon>
        <taxon>Thiohalobacteraceae</taxon>
        <taxon>Thiohalobacter</taxon>
    </lineage>
</organism>
<keyword evidence="2" id="KW-1185">Reference proteome</keyword>
<dbReference type="EMBL" id="QZMU01000001">
    <property type="protein sequence ID" value="RRQ21508.1"/>
    <property type="molecule type" value="Genomic_DNA"/>
</dbReference>
<sequence>MLCKFVIEREVPGIGTNSAEGFCAVASTSNSVLAQLGTRIQWVHSYVAQDKTFCIYLAESEELIREHARLSGFPANRITEVVTLIDPTSANRPAASRVA</sequence>
<protein>
    <submittedName>
        <fullName evidence="1">DUF4242 domain-containing protein</fullName>
    </submittedName>
</protein>
<dbReference type="AlphaFoldDB" id="A0A426QID7"/>
<evidence type="ECO:0000313" key="1">
    <source>
        <dbReference type="EMBL" id="RRQ21508.1"/>
    </source>
</evidence>
<reference evidence="1 2" key="1">
    <citation type="journal article" date="2010" name="Int. J. Syst. Evol. Microbiol.">
        <title>Thiohalobacter thiocyanaticus gen. nov., sp. nov., a moderately halophilic, sulfur-oxidizing gammaproteobacterium from hypersaline lakes, that utilizes thiocyanate.</title>
        <authorList>
            <person name="Sorokin D.Y."/>
            <person name="Kovaleva O.L."/>
            <person name="Tourova T.P."/>
            <person name="Muyzer G."/>
        </authorList>
    </citation>
    <scope>NUCLEOTIDE SEQUENCE [LARGE SCALE GENOMIC DNA]</scope>
    <source>
        <strain evidence="1 2">Hrh1</strain>
    </source>
</reference>
<dbReference type="Proteomes" id="UP000287798">
    <property type="component" value="Unassembled WGS sequence"/>
</dbReference>
<dbReference type="InterPro" id="IPR025336">
    <property type="entry name" value="SCO4226-like"/>
</dbReference>
<dbReference type="OrthoDB" id="9800027at2"/>
<evidence type="ECO:0000313" key="2">
    <source>
        <dbReference type="Proteomes" id="UP000287798"/>
    </source>
</evidence>
<gene>
    <name evidence="1" type="ORF">D6C00_05850</name>
</gene>
<dbReference type="RefSeq" id="WP_125180854.1">
    <property type="nucleotide sequence ID" value="NZ_QZMU01000001.1"/>
</dbReference>
<accession>A0A426QID7</accession>